<organism evidence="1 2">
    <name type="scientific">Yokenella regensburgei</name>
    <dbReference type="NCBI Taxonomy" id="158877"/>
    <lineage>
        <taxon>Bacteria</taxon>
        <taxon>Pseudomonadati</taxon>
        <taxon>Pseudomonadota</taxon>
        <taxon>Gammaproteobacteria</taxon>
        <taxon>Enterobacterales</taxon>
        <taxon>Enterobacteriaceae</taxon>
        <taxon>Yokenella</taxon>
    </lineage>
</organism>
<proteinExistence type="predicted"/>
<sequence>MNTNDIATRIADVIISPDAAIGLIHGVMSVPIDIGYLVYGYLDTDSHYSHQTERIRIARAIERGVLNHDRIIDAVQIILTEFNKYIPESKQNILYSRSLFSIFGRIITNSMLSSKIATTIAERASVLVAIRGGAVGNFLLIGGMIERCIRTSEQLGLEEPQVYSLLRARDYDLLYFLFEPALKPFIDALAVRRNQGNSSFMNILKIVEDKISSHHKIILES</sequence>
<accession>A0ABX9S6G4</accession>
<protein>
    <submittedName>
        <fullName evidence="1">Uncharacterized protein</fullName>
    </submittedName>
</protein>
<dbReference type="Proteomes" id="UP000267341">
    <property type="component" value="Unassembled WGS sequence"/>
</dbReference>
<reference evidence="1 2" key="1">
    <citation type="submission" date="2018-10" db="EMBL/GenBank/DDBJ databases">
        <title>Genomic Encyclopedia of Type Strains, Phase IV (KMG-IV): sequencing the most valuable type-strain genomes for metagenomic binning, comparative biology and taxonomic classification.</title>
        <authorList>
            <person name="Goeker M."/>
        </authorList>
    </citation>
    <scope>NUCLEOTIDE SEQUENCE [LARGE SCALE GENOMIC DNA]</scope>
    <source>
        <strain evidence="1 2">DSM 5079</strain>
    </source>
</reference>
<name>A0ABX9S6G4_9ENTR</name>
<comment type="caution">
    <text evidence="1">The sequence shown here is derived from an EMBL/GenBank/DDBJ whole genome shotgun (WGS) entry which is preliminary data.</text>
</comment>
<dbReference type="EMBL" id="RBIZ01000003">
    <property type="protein sequence ID" value="RKR65234.1"/>
    <property type="molecule type" value="Genomic_DNA"/>
</dbReference>
<keyword evidence="2" id="KW-1185">Reference proteome</keyword>
<gene>
    <name evidence="1" type="ORF">C7387_1958</name>
</gene>
<evidence type="ECO:0000313" key="2">
    <source>
        <dbReference type="Proteomes" id="UP000267341"/>
    </source>
</evidence>
<evidence type="ECO:0000313" key="1">
    <source>
        <dbReference type="EMBL" id="RKR65234.1"/>
    </source>
</evidence>